<keyword evidence="4 7" id="KW-0931">ER-Golgi transport</keyword>
<comment type="similarity">
    <text evidence="6">Belongs to the TRAPP small subunits family. TRAPPC4 subfamily.</text>
</comment>
<dbReference type="Pfam" id="PF04099">
    <property type="entry name" value="Sybindin"/>
    <property type="match status" value="1"/>
</dbReference>
<keyword evidence="2 7" id="KW-0813">Transport</keyword>
<keyword evidence="5 7" id="KW-0333">Golgi apparatus</keyword>
<keyword evidence="3 7" id="KW-0256">Endoplasmic reticulum</keyword>
<dbReference type="InterPro" id="IPR007233">
    <property type="entry name" value="TRAPPC"/>
</dbReference>
<organism evidence="8 10">
    <name type="scientific">Medicago truncatula</name>
    <name type="common">Barrel medic</name>
    <name type="synonym">Medicago tribuloides</name>
    <dbReference type="NCBI Taxonomy" id="3880"/>
    <lineage>
        <taxon>Eukaryota</taxon>
        <taxon>Viridiplantae</taxon>
        <taxon>Streptophyta</taxon>
        <taxon>Embryophyta</taxon>
        <taxon>Tracheophyta</taxon>
        <taxon>Spermatophyta</taxon>
        <taxon>Magnoliopsida</taxon>
        <taxon>eudicotyledons</taxon>
        <taxon>Gunneridae</taxon>
        <taxon>Pentapetalae</taxon>
        <taxon>rosids</taxon>
        <taxon>fabids</taxon>
        <taxon>Fabales</taxon>
        <taxon>Fabaceae</taxon>
        <taxon>Papilionoideae</taxon>
        <taxon>50 kb inversion clade</taxon>
        <taxon>NPAAA clade</taxon>
        <taxon>Hologalegina</taxon>
        <taxon>IRL clade</taxon>
        <taxon>Trifolieae</taxon>
        <taxon>Medicago</taxon>
    </lineage>
</organism>
<dbReference type="CDD" id="cd14856">
    <property type="entry name" value="TRAPPC4_synbindin"/>
    <property type="match status" value="1"/>
</dbReference>
<dbReference type="SMART" id="SM01399">
    <property type="entry name" value="Sybindin"/>
    <property type="match status" value="1"/>
</dbReference>
<dbReference type="GO" id="GO:0006888">
    <property type="term" value="P:endoplasmic reticulum to Golgi vesicle-mediated transport"/>
    <property type="evidence" value="ECO:0000318"/>
    <property type="project" value="GO_Central"/>
</dbReference>
<dbReference type="Gene3D" id="3.30.450.70">
    <property type="match status" value="1"/>
</dbReference>
<dbReference type="OMA" id="WADEIHI"/>
<dbReference type="OrthoDB" id="246406at2759"/>
<sequence length="213" mass="24073">MSGDSLTRSKFNFNWIKNYHFSRWFVAETFIPEKSTPSPISTVAASTTSAQSSPFSSAAFAHSLRFLQRLLVMAAVYSLYIINKSGGLIYYKDYGSSGRMDTNDSLRVASLWHSMHAISQQLSPVSGCTGIELLQADTFDLHCFQSLTGTKFFVVCEPGTQQMESLLKFVYELYTDYVLKNPFYEMEMPIRCELFDINLAQAVQKDRVALLGR</sequence>
<evidence type="ECO:0000313" key="10">
    <source>
        <dbReference type="Proteomes" id="UP000002051"/>
    </source>
</evidence>
<evidence type="ECO:0000313" key="8">
    <source>
        <dbReference type="EMBL" id="AET05287.1"/>
    </source>
</evidence>
<dbReference type="SUPFAM" id="SSF64356">
    <property type="entry name" value="SNARE-like"/>
    <property type="match status" value="1"/>
</dbReference>
<reference evidence="8 10" key="2">
    <citation type="journal article" date="2014" name="BMC Genomics">
        <title>An improved genome release (version Mt4.0) for the model legume Medicago truncatula.</title>
        <authorList>
            <person name="Tang H."/>
            <person name="Krishnakumar V."/>
            <person name="Bidwell S."/>
            <person name="Rosen B."/>
            <person name="Chan A."/>
            <person name="Zhou S."/>
            <person name="Gentzbittel L."/>
            <person name="Childs K.L."/>
            <person name="Yandell M."/>
            <person name="Gundlach H."/>
            <person name="Mayer K.F."/>
            <person name="Schwartz D.C."/>
            <person name="Town C.D."/>
        </authorList>
    </citation>
    <scope>GENOME REANNOTATION</scope>
    <source>
        <strain evidence="9 10">cv. Jemalong A17</strain>
    </source>
</reference>
<name>G7L8Y7_MEDTR</name>
<dbReference type="PANTHER" id="PTHR23249">
    <property type="entry name" value="TRAFFICKING PROTEIN PARTICLE COMPLEX SUBUNIT"/>
    <property type="match status" value="1"/>
</dbReference>
<dbReference type="KEGG" id="mtr:11415750"/>
<reference evidence="9" key="3">
    <citation type="submission" date="2015-04" db="UniProtKB">
        <authorList>
            <consortium name="EnsemblPlants"/>
        </authorList>
    </citation>
    <scope>IDENTIFICATION</scope>
    <source>
        <strain evidence="9">cv. Jemalong A17</strain>
    </source>
</reference>
<evidence type="ECO:0000256" key="7">
    <source>
        <dbReference type="RuleBase" id="RU366065"/>
    </source>
</evidence>
<dbReference type="EnsemblPlants" id="AET05287">
    <property type="protein sequence ID" value="AET05287"/>
    <property type="gene ID" value="MTR_8g103680"/>
</dbReference>
<dbReference type="EMBL" id="CM001224">
    <property type="protein sequence ID" value="AET05287.1"/>
    <property type="molecule type" value="Genomic_DNA"/>
</dbReference>
<dbReference type="InterPro" id="IPR011012">
    <property type="entry name" value="Longin-like_dom_sf"/>
</dbReference>
<dbReference type="Proteomes" id="UP000002051">
    <property type="component" value="Chromosome 8"/>
</dbReference>
<dbReference type="GO" id="GO:0030008">
    <property type="term" value="C:TRAPP complex"/>
    <property type="evidence" value="ECO:0000318"/>
    <property type="project" value="GO_Central"/>
</dbReference>
<protein>
    <recommendedName>
        <fullName evidence="7">Trafficking protein particle complex subunit</fullName>
    </recommendedName>
</protein>
<dbReference type="GO" id="GO:0005794">
    <property type="term" value="C:Golgi apparatus"/>
    <property type="evidence" value="ECO:0007669"/>
    <property type="project" value="UniProtKB-SubCell"/>
</dbReference>
<dbReference type="GO" id="GO:0005783">
    <property type="term" value="C:endoplasmic reticulum"/>
    <property type="evidence" value="ECO:0007669"/>
    <property type="project" value="UniProtKB-SubCell"/>
</dbReference>
<dbReference type="AlphaFoldDB" id="G7L8Y7"/>
<dbReference type="RefSeq" id="XP_003630811.2">
    <property type="nucleotide sequence ID" value="XM_003630763.4"/>
</dbReference>
<evidence type="ECO:0000313" key="9">
    <source>
        <dbReference type="EnsemblPlants" id="AET05287"/>
    </source>
</evidence>
<proteinExistence type="inferred from homology"/>
<gene>
    <name evidence="9" type="primary">11415750</name>
    <name evidence="8" type="ordered locus">MTR_8g103680</name>
</gene>
<dbReference type="STRING" id="3880.G7L8Y7"/>
<comment type="subcellular location">
    <subcellularLocation>
        <location evidence="7">Endoplasmic reticulum</location>
    </subcellularLocation>
    <subcellularLocation>
        <location evidence="7">Golgi apparatus</location>
        <location evidence="7">cis-Golgi network</location>
    </subcellularLocation>
    <subcellularLocation>
        <location evidence="1">Golgi apparatus</location>
    </subcellularLocation>
</comment>
<dbReference type="PaxDb" id="3880-AET05287"/>
<dbReference type="HOGENOM" id="CLU_053380_3_1_1"/>
<evidence type="ECO:0000256" key="6">
    <source>
        <dbReference type="ARBA" id="ARBA00038179"/>
    </source>
</evidence>
<evidence type="ECO:0000256" key="5">
    <source>
        <dbReference type="ARBA" id="ARBA00023034"/>
    </source>
</evidence>
<comment type="subunit">
    <text evidence="7">Part of the multisubunit transport protein particle (TRAPP) complex.</text>
</comment>
<evidence type="ECO:0000256" key="1">
    <source>
        <dbReference type="ARBA" id="ARBA00004555"/>
    </source>
</evidence>
<keyword evidence="10" id="KW-1185">Reference proteome</keyword>
<accession>G7L8Y7</accession>
<dbReference type="FunFam" id="3.30.450.70:FF:000003">
    <property type="entry name" value="Trafficking particle complex subunit 4"/>
    <property type="match status" value="1"/>
</dbReference>
<evidence type="ECO:0000256" key="4">
    <source>
        <dbReference type="ARBA" id="ARBA00022892"/>
    </source>
</evidence>
<dbReference type="eggNOG" id="KOG3369">
    <property type="taxonomic scope" value="Eukaryota"/>
</dbReference>
<evidence type="ECO:0000256" key="2">
    <source>
        <dbReference type="ARBA" id="ARBA00022448"/>
    </source>
</evidence>
<reference evidence="8 10" key="1">
    <citation type="journal article" date="2011" name="Nature">
        <title>The Medicago genome provides insight into the evolution of rhizobial symbioses.</title>
        <authorList>
            <person name="Young N.D."/>
            <person name="Debelle F."/>
            <person name="Oldroyd G.E."/>
            <person name="Geurts R."/>
            <person name="Cannon S.B."/>
            <person name="Udvardi M.K."/>
            <person name="Benedito V.A."/>
            <person name="Mayer K.F."/>
            <person name="Gouzy J."/>
            <person name="Schoof H."/>
            <person name="Van de Peer Y."/>
            <person name="Proost S."/>
            <person name="Cook D.R."/>
            <person name="Meyers B.C."/>
            <person name="Spannagl M."/>
            <person name="Cheung F."/>
            <person name="De Mita S."/>
            <person name="Krishnakumar V."/>
            <person name="Gundlach H."/>
            <person name="Zhou S."/>
            <person name="Mudge J."/>
            <person name="Bharti A.K."/>
            <person name="Murray J.D."/>
            <person name="Naoumkina M.A."/>
            <person name="Rosen B."/>
            <person name="Silverstein K.A."/>
            <person name="Tang H."/>
            <person name="Rombauts S."/>
            <person name="Zhao P.X."/>
            <person name="Zhou P."/>
            <person name="Barbe V."/>
            <person name="Bardou P."/>
            <person name="Bechner M."/>
            <person name="Bellec A."/>
            <person name="Berger A."/>
            <person name="Berges H."/>
            <person name="Bidwell S."/>
            <person name="Bisseling T."/>
            <person name="Choisne N."/>
            <person name="Couloux A."/>
            <person name="Denny R."/>
            <person name="Deshpande S."/>
            <person name="Dai X."/>
            <person name="Doyle J.J."/>
            <person name="Dudez A.M."/>
            <person name="Farmer A.D."/>
            <person name="Fouteau S."/>
            <person name="Franken C."/>
            <person name="Gibelin C."/>
            <person name="Gish J."/>
            <person name="Goldstein S."/>
            <person name="Gonzalez A.J."/>
            <person name="Green P.J."/>
            <person name="Hallab A."/>
            <person name="Hartog M."/>
            <person name="Hua A."/>
            <person name="Humphray S.J."/>
            <person name="Jeong D.H."/>
            <person name="Jing Y."/>
            <person name="Jocker A."/>
            <person name="Kenton S.M."/>
            <person name="Kim D.J."/>
            <person name="Klee K."/>
            <person name="Lai H."/>
            <person name="Lang C."/>
            <person name="Lin S."/>
            <person name="Macmil S.L."/>
            <person name="Magdelenat G."/>
            <person name="Matthews L."/>
            <person name="McCorrison J."/>
            <person name="Monaghan E.L."/>
            <person name="Mun J.H."/>
            <person name="Najar F.Z."/>
            <person name="Nicholson C."/>
            <person name="Noirot C."/>
            <person name="O'Bleness M."/>
            <person name="Paule C.R."/>
            <person name="Poulain J."/>
            <person name="Prion F."/>
            <person name="Qin B."/>
            <person name="Qu C."/>
            <person name="Retzel E.F."/>
            <person name="Riddle C."/>
            <person name="Sallet E."/>
            <person name="Samain S."/>
            <person name="Samson N."/>
            <person name="Sanders I."/>
            <person name="Saurat O."/>
            <person name="Scarpelli C."/>
            <person name="Schiex T."/>
            <person name="Segurens B."/>
            <person name="Severin A.J."/>
            <person name="Sherrier D.J."/>
            <person name="Shi R."/>
            <person name="Sims S."/>
            <person name="Singer S.R."/>
            <person name="Sinharoy S."/>
            <person name="Sterck L."/>
            <person name="Viollet A."/>
            <person name="Wang B.B."/>
            <person name="Wang K."/>
            <person name="Wang M."/>
            <person name="Wang X."/>
            <person name="Warfsmann J."/>
            <person name="Weissenbach J."/>
            <person name="White D.D."/>
            <person name="White J.D."/>
            <person name="Wiley G.B."/>
            <person name="Wincker P."/>
            <person name="Xing Y."/>
            <person name="Yang L."/>
            <person name="Yao Z."/>
            <person name="Ying F."/>
            <person name="Zhai J."/>
            <person name="Zhou L."/>
            <person name="Zuber A."/>
            <person name="Denarie J."/>
            <person name="Dixon R.A."/>
            <person name="May G.D."/>
            <person name="Schwartz D.C."/>
            <person name="Rogers J."/>
            <person name="Quetier F."/>
            <person name="Town C.D."/>
            <person name="Roe B.A."/>
        </authorList>
    </citation>
    <scope>NUCLEOTIDE SEQUENCE [LARGE SCALE GENOMIC DNA]</scope>
    <source>
        <strain evidence="8">A17</strain>
        <strain evidence="9 10">cv. Jemalong A17</strain>
    </source>
</reference>
<evidence type="ECO:0000256" key="3">
    <source>
        <dbReference type="ARBA" id="ARBA00022824"/>
    </source>
</evidence>
<dbReference type="PANTHER" id="PTHR23249:SF15">
    <property type="entry name" value="TRAFFICKING PROTEIN PARTICLE COMPLEX SUBUNIT 4"/>
    <property type="match status" value="1"/>
</dbReference>